<reference evidence="1" key="1">
    <citation type="submission" date="2014-11" db="EMBL/GenBank/DDBJ databases">
        <authorList>
            <person name="Amaro Gonzalez C."/>
        </authorList>
    </citation>
    <scope>NUCLEOTIDE SEQUENCE</scope>
</reference>
<reference evidence="1" key="2">
    <citation type="journal article" date="2015" name="Fish Shellfish Immunol.">
        <title>Early steps in the European eel (Anguilla anguilla)-Vibrio vulnificus interaction in the gills: Role of the RtxA13 toxin.</title>
        <authorList>
            <person name="Callol A."/>
            <person name="Pajuelo D."/>
            <person name="Ebbesson L."/>
            <person name="Teles M."/>
            <person name="MacKenzie S."/>
            <person name="Amaro C."/>
        </authorList>
    </citation>
    <scope>NUCLEOTIDE SEQUENCE</scope>
</reference>
<dbReference type="EMBL" id="GBXM01031568">
    <property type="protein sequence ID" value="JAH77009.1"/>
    <property type="molecule type" value="Transcribed_RNA"/>
</dbReference>
<dbReference type="AlphaFoldDB" id="A0A0E9VFV0"/>
<protein>
    <submittedName>
        <fullName evidence="1">Uncharacterized protein</fullName>
    </submittedName>
</protein>
<accession>A0A0E9VFV0</accession>
<proteinExistence type="predicted"/>
<sequence length="32" mass="3704">MHVRARESKRVCMPERVSGMCEYMLCVCINAT</sequence>
<organism evidence="1">
    <name type="scientific">Anguilla anguilla</name>
    <name type="common">European freshwater eel</name>
    <name type="synonym">Muraena anguilla</name>
    <dbReference type="NCBI Taxonomy" id="7936"/>
    <lineage>
        <taxon>Eukaryota</taxon>
        <taxon>Metazoa</taxon>
        <taxon>Chordata</taxon>
        <taxon>Craniata</taxon>
        <taxon>Vertebrata</taxon>
        <taxon>Euteleostomi</taxon>
        <taxon>Actinopterygii</taxon>
        <taxon>Neopterygii</taxon>
        <taxon>Teleostei</taxon>
        <taxon>Anguilliformes</taxon>
        <taxon>Anguillidae</taxon>
        <taxon>Anguilla</taxon>
    </lineage>
</organism>
<name>A0A0E9VFV0_ANGAN</name>
<evidence type="ECO:0000313" key="1">
    <source>
        <dbReference type="EMBL" id="JAH77009.1"/>
    </source>
</evidence>